<feature type="compositionally biased region" description="Basic and acidic residues" evidence="1">
    <location>
        <begin position="1"/>
        <end position="14"/>
    </location>
</feature>
<proteinExistence type="predicted"/>
<protein>
    <submittedName>
        <fullName evidence="2">Uncharacterized protein</fullName>
    </submittedName>
</protein>
<dbReference type="EMBL" id="JACHOO010000006">
    <property type="protein sequence ID" value="MBB5754005.1"/>
    <property type="molecule type" value="Genomic_DNA"/>
</dbReference>
<keyword evidence="3" id="KW-1185">Reference proteome</keyword>
<name>A0A7W9FNP8_9HYPH</name>
<evidence type="ECO:0000313" key="3">
    <source>
        <dbReference type="Proteomes" id="UP000523821"/>
    </source>
</evidence>
<feature type="region of interest" description="Disordered" evidence="1">
    <location>
        <begin position="1"/>
        <end position="50"/>
    </location>
</feature>
<accession>A0A7W9FNP8</accession>
<dbReference type="AlphaFoldDB" id="A0A7W9FNP8"/>
<evidence type="ECO:0000256" key="1">
    <source>
        <dbReference type="SAM" id="MobiDB-lite"/>
    </source>
</evidence>
<sequence>MADDDRKPRGEKSLEQPAPTGKPPVRPLVRTGDEDLPPEAAAELERQRDA</sequence>
<reference evidence="2 3" key="1">
    <citation type="submission" date="2020-08" db="EMBL/GenBank/DDBJ databases">
        <title>Genomic Encyclopedia of Type Strains, Phase IV (KMG-IV): sequencing the most valuable type-strain genomes for metagenomic binning, comparative biology and taxonomic classification.</title>
        <authorList>
            <person name="Goeker M."/>
        </authorList>
    </citation>
    <scope>NUCLEOTIDE SEQUENCE [LARGE SCALE GENOMIC DNA]</scope>
    <source>
        <strain evidence="2 3">DSM 16268</strain>
    </source>
</reference>
<gene>
    <name evidence="2" type="ORF">GGQ63_003080</name>
</gene>
<evidence type="ECO:0000313" key="2">
    <source>
        <dbReference type="EMBL" id="MBB5754005.1"/>
    </source>
</evidence>
<comment type="caution">
    <text evidence="2">The sequence shown here is derived from an EMBL/GenBank/DDBJ whole genome shotgun (WGS) entry which is preliminary data.</text>
</comment>
<dbReference type="Proteomes" id="UP000523821">
    <property type="component" value="Unassembled WGS sequence"/>
</dbReference>
<organism evidence="2 3">
    <name type="scientific">Prosthecomicrobium pneumaticum</name>
    <dbReference type="NCBI Taxonomy" id="81895"/>
    <lineage>
        <taxon>Bacteria</taxon>
        <taxon>Pseudomonadati</taxon>
        <taxon>Pseudomonadota</taxon>
        <taxon>Alphaproteobacteria</taxon>
        <taxon>Hyphomicrobiales</taxon>
        <taxon>Kaistiaceae</taxon>
        <taxon>Prosthecomicrobium</taxon>
    </lineage>
</organism>
<dbReference type="RefSeq" id="WP_183857312.1">
    <property type="nucleotide sequence ID" value="NZ_JACHOO010000006.1"/>
</dbReference>